<dbReference type="Proteomes" id="UP000432015">
    <property type="component" value="Unassembled WGS sequence"/>
</dbReference>
<accession>A0A7K1KSQ3</accession>
<organism evidence="3 4">
    <name type="scientific">Actinomadura litoris</name>
    <dbReference type="NCBI Taxonomy" id="2678616"/>
    <lineage>
        <taxon>Bacteria</taxon>
        <taxon>Bacillati</taxon>
        <taxon>Actinomycetota</taxon>
        <taxon>Actinomycetes</taxon>
        <taxon>Streptosporangiales</taxon>
        <taxon>Thermomonosporaceae</taxon>
        <taxon>Actinomadura</taxon>
    </lineage>
</organism>
<keyword evidence="4" id="KW-1185">Reference proteome</keyword>
<evidence type="ECO:0000256" key="1">
    <source>
        <dbReference type="SAM" id="MobiDB-lite"/>
    </source>
</evidence>
<dbReference type="SUPFAM" id="SSF69322">
    <property type="entry name" value="Tricorn protease domain 2"/>
    <property type="match status" value="1"/>
</dbReference>
<proteinExistence type="predicted"/>
<evidence type="ECO:0008006" key="5">
    <source>
        <dbReference type="Google" id="ProtNLM"/>
    </source>
</evidence>
<reference evidence="3 4" key="1">
    <citation type="submission" date="2019-11" db="EMBL/GenBank/DDBJ databases">
        <authorList>
            <person name="Cao P."/>
        </authorList>
    </citation>
    <scope>NUCLEOTIDE SEQUENCE [LARGE SCALE GENOMIC DNA]</scope>
    <source>
        <strain evidence="3 4">NEAU-AAG5</strain>
    </source>
</reference>
<feature type="transmembrane region" description="Helical" evidence="2">
    <location>
        <begin position="41"/>
        <end position="61"/>
    </location>
</feature>
<feature type="region of interest" description="Disordered" evidence="1">
    <location>
        <begin position="138"/>
        <end position="159"/>
    </location>
</feature>
<keyword evidence="2" id="KW-1133">Transmembrane helix</keyword>
<protein>
    <recommendedName>
        <fullName evidence="5">WD40 repeat protein</fullName>
    </recommendedName>
</protein>
<dbReference type="RefSeq" id="WP_156214050.1">
    <property type="nucleotide sequence ID" value="NZ_WOFH01000001.1"/>
</dbReference>
<gene>
    <name evidence="3" type="ORF">GNZ18_00290</name>
</gene>
<dbReference type="EMBL" id="WOFH01000001">
    <property type="protein sequence ID" value="MUN35047.1"/>
    <property type="molecule type" value="Genomic_DNA"/>
</dbReference>
<evidence type="ECO:0000313" key="3">
    <source>
        <dbReference type="EMBL" id="MUN35047.1"/>
    </source>
</evidence>
<dbReference type="Gene3D" id="2.120.10.30">
    <property type="entry name" value="TolB, C-terminal domain"/>
    <property type="match status" value="1"/>
</dbReference>
<dbReference type="InterPro" id="IPR011042">
    <property type="entry name" value="6-blade_b-propeller_TolB-like"/>
</dbReference>
<keyword evidence="2" id="KW-0812">Transmembrane</keyword>
<sequence length="400" mass="41025">MTGTERRLREAFGSAADTIDADSLKPLVLPTRGRGWAVPSLMAGALAVTLVGGAAVGGQLFRSPSSSSPALAGGGERLVAIRGGGAVVEDGSGRLVARIPGRYVAVAAAADAPSASAPPSSSAPNEALSSLATATSAAASGTFTDPTSPAPSGKPDPVSSEGRVFFLASEAGRGALAFYRVTLDDPSAPKRVPGGTVRTSGADGAANRFAVSDDGSKLAVVGNTGDRAEVVVLDVRTGARRTWTARGDRPVTSATWSPDNRTLGFIWPDKDGEPGLRALDTGGASSDLASARPIGAAAFPSNAVVNAFAYDPDGRTLTAAVQGEKHGDDDEAEYTMTRLDARTGRPAGWRVVLPTDSFSFRPDASGGHFLHVIDGRLGRVDGGAFTWVTRRYSEYRDAAW</sequence>
<dbReference type="AlphaFoldDB" id="A0A7K1KSQ3"/>
<evidence type="ECO:0000313" key="4">
    <source>
        <dbReference type="Proteomes" id="UP000432015"/>
    </source>
</evidence>
<name>A0A7K1KSQ3_9ACTN</name>
<evidence type="ECO:0000256" key="2">
    <source>
        <dbReference type="SAM" id="Phobius"/>
    </source>
</evidence>
<comment type="caution">
    <text evidence="3">The sequence shown here is derived from an EMBL/GenBank/DDBJ whole genome shotgun (WGS) entry which is preliminary data.</text>
</comment>
<keyword evidence="2" id="KW-0472">Membrane</keyword>